<proteinExistence type="inferred from homology"/>
<dbReference type="Gene3D" id="3.90.1170.10">
    <property type="entry name" value="Ribosomal protein L10e/L16"/>
    <property type="match status" value="1"/>
</dbReference>
<evidence type="ECO:0000313" key="10">
    <source>
        <dbReference type="Proteomes" id="UP000033866"/>
    </source>
</evidence>
<organism evidence="9 10">
    <name type="scientific">candidate division WS6 bacterium GW2011_GWE1_34_7</name>
    <dbReference type="NCBI Taxonomy" id="1619093"/>
    <lineage>
        <taxon>Bacteria</taxon>
        <taxon>Candidatus Dojkabacteria</taxon>
    </lineage>
</organism>
<dbReference type="Pfam" id="PF00252">
    <property type="entry name" value="Ribosomal_L16"/>
    <property type="match status" value="1"/>
</dbReference>
<comment type="function">
    <text evidence="6 8">Binds 23S rRNA and is also seen to make contacts with the A and possibly P site tRNAs.</text>
</comment>
<name>A0A0G0BPZ6_9BACT</name>
<dbReference type="PANTHER" id="PTHR12220">
    <property type="entry name" value="50S/60S RIBOSOMAL PROTEIN L16"/>
    <property type="match status" value="1"/>
</dbReference>
<reference evidence="9 10" key="1">
    <citation type="journal article" date="2015" name="Nature">
        <title>rRNA introns, odd ribosomes, and small enigmatic genomes across a large radiation of phyla.</title>
        <authorList>
            <person name="Brown C.T."/>
            <person name="Hug L.A."/>
            <person name="Thomas B.C."/>
            <person name="Sharon I."/>
            <person name="Castelle C.J."/>
            <person name="Singh A."/>
            <person name="Wilkins M.J."/>
            <person name="Williams K.H."/>
            <person name="Banfield J.F."/>
        </authorList>
    </citation>
    <scope>NUCLEOTIDE SEQUENCE [LARGE SCALE GENOMIC DNA]</scope>
</reference>
<evidence type="ECO:0000313" key="9">
    <source>
        <dbReference type="EMBL" id="KKP65721.1"/>
    </source>
</evidence>
<dbReference type="GO" id="GO:0000049">
    <property type="term" value="F:tRNA binding"/>
    <property type="evidence" value="ECO:0007669"/>
    <property type="project" value="UniProtKB-KW"/>
</dbReference>
<protein>
    <recommendedName>
        <fullName evidence="5 6">Large ribosomal subunit protein uL16</fullName>
    </recommendedName>
</protein>
<keyword evidence="6 8" id="KW-0694">RNA-binding</keyword>
<dbReference type="FunFam" id="3.90.1170.10:FF:000001">
    <property type="entry name" value="50S ribosomal protein L16"/>
    <property type="match status" value="1"/>
</dbReference>
<dbReference type="EMBL" id="LBPV01000013">
    <property type="protein sequence ID" value="KKP65721.1"/>
    <property type="molecule type" value="Genomic_DNA"/>
</dbReference>
<comment type="similarity">
    <text evidence="1 6 7">Belongs to the universal ribosomal protein uL16 family.</text>
</comment>
<dbReference type="PANTHER" id="PTHR12220:SF13">
    <property type="entry name" value="LARGE RIBOSOMAL SUBUNIT PROTEIN UL16M"/>
    <property type="match status" value="1"/>
</dbReference>
<dbReference type="InterPro" id="IPR036920">
    <property type="entry name" value="Ribosomal_uL16_sf"/>
</dbReference>
<evidence type="ECO:0000256" key="7">
    <source>
        <dbReference type="RuleBase" id="RU004413"/>
    </source>
</evidence>
<dbReference type="SUPFAM" id="SSF54686">
    <property type="entry name" value="Ribosomal protein L16p/L10e"/>
    <property type="match status" value="1"/>
</dbReference>
<dbReference type="GO" id="GO:0006412">
    <property type="term" value="P:translation"/>
    <property type="evidence" value="ECO:0007669"/>
    <property type="project" value="UniProtKB-UniRule"/>
</dbReference>
<dbReference type="NCBIfam" id="TIGR01164">
    <property type="entry name" value="rplP_bact"/>
    <property type="match status" value="1"/>
</dbReference>
<dbReference type="Proteomes" id="UP000033866">
    <property type="component" value="Unassembled WGS sequence"/>
</dbReference>
<evidence type="ECO:0000256" key="5">
    <source>
        <dbReference type="ARBA" id="ARBA00035198"/>
    </source>
</evidence>
<dbReference type="InterPro" id="IPR020798">
    <property type="entry name" value="Ribosomal_uL16_CS"/>
</dbReference>
<evidence type="ECO:0000256" key="6">
    <source>
        <dbReference type="HAMAP-Rule" id="MF_01342"/>
    </source>
</evidence>
<dbReference type="InterPro" id="IPR000114">
    <property type="entry name" value="Ribosomal_uL16_bact-type"/>
</dbReference>
<evidence type="ECO:0000256" key="1">
    <source>
        <dbReference type="ARBA" id="ARBA00008931"/>
    </source>
</evidence>
<dbReference type="PROSITE" id="PS00586">
    <property type="entry name" value="RIBOSOMAL_L16_1"/>
    <property type="match status" value="1"/>
</dbReference>
<dbReference type="GO" id="GO:0003735">
    <property type="term" value="F:structural constituent of ribosome"/>
    <property type="evidence" value="ECO:0007669"/>
    <property type="project" value="InterPro"/>
</dbReference>
<evidence type="ECO:0000256" key="4">
    <source>
        <dbReference type="ARBA" id="ARBA00023274"/>
    </source>
</evidence>
<dbReference type="InterPro" id="IPR047873">
    <property type="entry name" value="Ribosomal_uL16"/>
</dbReference>
<dbReference type="PRINTS" id="PR00060">
    <property type="entry name" value="RIBOSOMALL16"/>
</dbReference>
<evidence type="ECO:0000256" key="2">
    <source>
        <dbReference type="ARBA" id="ARBA00022555"/>
    </source>
</evidence>
<dbReference type="InterPro" id="IPR016180">
    <property type="entry name" value="Ribosomal_uL16_dom"/>
</dbReference>
<dbReference type="AlphaFoldDB" id="A0A0G0BPZ6"/>
<comment type="subunit">
    <text evidence="6 8">Part of the 50S ribosomal subunit.</text>
</comment>
<keyword evidence="6 8" id="KW-0699">rRNA-binding</keyword>
<comment type="caution">
    <text evidence="9">The sequence shown here is derived from an EMBL/GenBank/DDBJ whole genome shotgun (WGS) entry which is preliminary data.</text>
</comment>
<keyword evidence="3 6" id="KW-0689">Ribosomal protein</keyword>
<dbReference type="PATRIC" id="fig|1619093.3.peg.177"/>
<dbReference type="HAMAP" id="MF_01342">
    <property type="entry name" value="Ribosomal_uL16"/>
    <property type="match status" value="1"/>
</dbReference>
<dbReference type="CDD" id="cd01433">
    <property type="entry name" value="Ribosomal_L16_L10e"/>
    <property type="match status" value="1"/>
</dbReference>
<evidence type="ECO:0000256" key="3">
    <source>
        <dbReference type="ARBA" id="ARBA00022980"/>
    </source>
</evidence>
<keyword evidence="2 6" id="KW-0820">tRNA-binding</keyword>
<evidence type="ECO:0000256" key="8">
    <source>
        <dbReference type="RuleBase" id="RU004414"/>
    </source>
</evidence>
<sequence length="137" mass="15376">MLQPKIRKHRKEFRGKMGGVASANNTIAFGEYGLKSMENGWIKAREIEAARRAITGHMKRKGKVWIKIFPHKPYTQKGTNSKMIAGKGEVEGYVAVVRPGTMLFEVSGVSRDIAQESMRLGAQKLSLKTKFIAKREI</sequence>
<keyword evidence="4 6" id="KW-0687">Ribonucleoprotein</keyword>
<dbReference type="GO" id="GO:0019843">
    <property type="term" value="F:rRNA binding"/>
    <property type="evidence" value="ECO:0007669"/>
    <property type="project" value="UniProtKB-UniRule"/>
</dbReference>
<dbReference type="GO" id="GO:1990904">
    <property type="term" value="C:ribonucleoprotein complex"/>
    <property type="evidence" value="ECO:0007669"/>
    <property type="project" value="UniProtKB-KW"/>
</dbReference>
<dbReference type="GO" id="GO:0005840">
    <property type="term" value="C:ribosome"/>
    <property type="evidence" value="ECO:0007669"/>
    <property type="project" value="UniProtKB-KW"/>
</dbReference>
<gene>
    <name evidence="6" type="primary">rplP</name>
    <name evidence="9" type="ORF">UR61_C0013G0014</name>
</gene>
<accession>A0A0G0BPZ6</accession>